<proteinExistence type="predicted"/>
<organism evidence="1">
    <name type="scientific">Salmonella enterica</name>
    <name type="common">Salmonella choleraesuis</name>
    <dbReference type="NCBI Taxonomy" id="28901"/>
    <lineage>
        <taxon>Bacteria</taxon>
        <taxon>Pseudomonadati</taxon>
        <taxon>Pseudomonadota</taxon>
        <taxon>Gammaproteobacteria</taxon>
        <taxon>Enterobacterales</taxon>
        <taxon>Enterobacteriaceae</taxon>
        <taxon>Salmonella</taxon>
    </lineage>
</organism>
<gene>
    <name evidence="1" type="ORF">FQZ74_20410</name>
</gene>
<sequence length="99" mass="11080">MPQCGATLVVITQVKHCDLTVMAVYLRPMNREKLAGILPVILRRDVVKINDSVNRPVLVPCIFFELPAKLTLAQNQCSAKSEIFVFPEASDKFSRSHVI</sequence>
<name>A0A5Y4ZDZ3_SALER</name>
<accession>A0A5Y4ZDZ3</accession>
<evidence type="ECO:0000313" key="1">
    <source>
        <dbReference type="EMBL" id="ECK3029326.1"/>
    </source>
</evidence>
<comment type="caution">
    <text evidence="1">The sequence shown here is derived from an EMBL/GenBank/DDBJ whole genome shotgun (WGS) entry which is preliminary data.</text>
</comment>
<reference evidence="1" key="1">
    <citation type="submission" date="2019-07" db="EMBL/GenBank/DDBJ databases">
        <authorList>
            <consortium name="PulseNet: The National Subtyping Network for Foodborne Disease Surveillance"/>
            <person name="Tarr C.L."/>
            <person name="Trees E."/>
            <person name="Katz L.S."/>
            <person name="Carleton-Romer H.A."/>
            <person name="Stroika S."/>
            <person name="Kucerova Z."/>
            <person name="Roache K.F."/>
            <person name="Sabol A.L."/>
            <person name="Besser J."/>
            <person name="Gerner-Smidt P."/>
        </authorList>
    </citation>
    <scope>NUCLEOTIDE SEQUENCE</scope>
    <source>
        <strain evidence="1">PNUSAS085721</strain>
    </source>
</reference>
<protein>
    <submittedName>
        <fullName evidence="1">Uncharacterized protein</fullName>
    </submittedName>
</protein>
<dbReference type="EMBL" id="AAJBIP010000163">
    <property type="protein sequence ID" value="ECK3029326.1"/>
    <property type="molecule type" value="Genomic_DNA"/>
</dbReference>
<dbReference type="AlphaFoldDB" id="A0A5Y4ZDZ3"/>